<dbReference type="PATRIC" id="fig|545.11.peg.3900"/>
<name>A0A078LCF0_CITKO</name>
<dbReference type="PIRSF" id="PIRSF036409">
    <property type="entry name" value="EutP_PduV"/>
    <property type="match status" value="1"/>
</dbReference>
<dbReference type="EMBL" id="LK931336">
    <property type="protein sequence ID" value="CDZ82781.1"/>
    <property type="molecule type" value="Genomic_DNA"/>
</dbReference>
<sequence length="150" mass="16213">MKRIMLIGPSQCGKTSLTQSLNGEALHYQKTQAIVWSPGTIDTPGEYLENRCLYSALLASACEADIIALVLNADAPWSPFSPGFTGPMNRPVIGIVTKSDLADSSRISCVENWLIQAGAQKIFVTSALMKSGIDEMFVFLSAKEPLCLTK</sequence>
<dbReference type="CDD" id="cd00882">
    <property type="entry name" value="Ras_like_GTPase"/>
    <property type="match status" value="1"/>
</dbReference>
<evidence type="ECO:0000256" key="1">
    <source>
        <dbReference type="PIRNR" id="PIRNR036409"/>
    </source>
</evidence>
<protein>
    <submittedName>
        <fullName evidence="2">Propanediol utilization protein PduV</fullName>
    </submittedName>
</protein>
<dbReference type="PANTHER" id="PTHR40453">
    <property type="entry name" value="PROTEIN YOEF"/>
    <property type="match status" value="1"/>
</dbReference>
<dbReference type="SUPFAM" id="SSF52540">
    <property type="entry name" value="P-loop containing nucleoside triphosphate hydrolases"/>
    <property type="match status" value="1"/>
</dbReference>
<gene>
    <name evidence="2" type="primary">pduV</name>
    <name evidence="2" type="ORF">BN1086_00868</name>
</gene>
<dbReference type="RefSeq" id="WP_012131755.1">
    <property type="nucleotide sequence ID" value="NZ_AP023452.1"/>
</dbReference>
<dbReference type="Gene3D" id="3.40.50.300">
    <property type="entry name" value="P-loop containing nucleotide triphosphate hydrolases"/>
    <property type="match status" value="1"/>
</dbReference>
<accession>A0A078LCF0</accession>
<dbReference type="InterPro" id="IPR012381">
    <property type="entry name" value="EutP_PduV"/>
</dbReference>
<dbReference type="PANTHER" id="PTHR40453:SF1">
    <property type="entry name" value="PROTEIN YOEF"/>
    <property type="match status" value="1"/>
</dbReference>
<dbReference type="GO" id="GO:0006576">
    <property type="term" value="P:biogenic amine metabolic process"/>
    <property type="evidence" value="ECO:0007669"/>
    <property type="project" value="InterPro"/>
</dbReference>
<dbReference type="AlphaFoldDB" id="A0A078LCF0"/>
<keyword evidence="1" id="KW-0547">Nucleotide-binding</keyword>
<comment type="similarity">
    <text evidence="1">Belongs to the EutP/PduV family.</text>
</comment>
<dbReference type="Pfam" id="PF10662">
    <property type="entry name" value="PduV-EutP"/>
    <property type="match status" value="1"/>
</dbReference>
<proteinExistence type="inferred from homology"/>
<dbReference type="InterPro" id="IPR027417">
    <property type="entry name" value="P-loop_NTPase"/>
</dbReference>
<reference evidence="2" key="1">
    <citation type="submission" date="2014-06" db="EMBL/GenBank/DDBJ databases">
        <authorList>
            <person name="Urmite Genomes Urmite Genomes"/>
        </authorList>
    </citation>
    <scope>NUCLEOTIDE SEQUENCE</scope>
</reference>
<evidence type="ECO:0000313" key="2">
    <source>
        <dbReference type="EMBL" id="CDZ82781.1"/>
    </source>
</evidence>
<dbReference type="NCBIfam" id="TIGR02528">
    <property type="entry name" value="EutP"/>
    <property type="match status" value="1"/>
</dbReference>
<dbReference type="OMA" id="TQAIVWS"/>
<dbReference type="GeneID" id="45134979"/>
<dbReference type="GO" id="GO:0005524">
    <property type="term" value="F:ATP binding"/>
    <property type="evidence" value="ECO:0007669"/>
    <property type="project" value="UniProtKB-UniRule"/>
</dbReference>
<organism evidence="2">
    <name type="scientific">Citrobacter koseri</name>
    <name type="common">Citrobacter diversus</name>
    <dbReference type="NCBI Taxonomy" id="545"/>
    <lineage>
        <taxon>Bacteria</taxon>
        <taxon>Pseudomonadati</taxon>
        <taxon>Pseudomonadota</taxon>
        <taxon>Gammaproteobacteria</taxon>
        <taxon>Enterobacterales</taxon>
        <taxon>Enterobacteriaceae</taxon>
        <taxon>Citrobacter</taxon>
    </lineage>
</organism>